<dbReference type="Pfam" id="PF01425">
    <property type="entry name" value="Amidase"/>
    <property type="match status" value="1"/>
</dbReference>
<feature type="region of interest" description="Disordered" evidence="1">
    <location>
        <begin position="514"/>
        <end position="536"/>
    </location>
</feature>
<name>A0ABW1A7K6_9ACTN</name>
<organism evidence="3 4">
    <name type="scientific">Actinomadura rugatobispora</name>
    <dbReference type="NCBI Taxonomy" id="1994"/>
    <lineage>
        <taxon>Bacteria</taxon>
        <taxon>Bacillati</taxon>
        <taxon>Actinomycetota</taxon>
        <taxon>Actinomycetes</taxon>
        <taxon>Streptosporangiales</taxon>
        <taxon>Thermomonosporaceae</taxon>
        <taxon>Actinomadura</taxon>
    </lineage>
</organism>
<dbReference type="InterPro" id="IPR036928">
    <property type="entry name" value="AS_sf"/>
</dbReference>
<evidence type="ECO:0000313" key="4">
    <source>
        <dbReference type="Proteomes" id="UP001596074"/>
    </source>
</evidence>
<dbReference type="PANTHER" id="PTHR11895">
    <property type="entry name" value="TRANSAMIDASE"/>
    <property type="match status" value="1"/>
</dbReference>
<dbReference type="Gene3D" id="3.90.1300.10">
    <property type="entry name" value="Amidase signature (AS) domain"/>
    <property type="match status" value="1"/>
</dbReference>
<dbReference type="InterPro" id="IPR000120">
    <property type="entry name" value="Amidase"/>
</dbReference>
<protein>
    <submittedName>
        <fullName evidence="3">Amidase</fullName>
    </submittedName>
</protein>
<evidence type="ECO:0000256" key="1">
    <source>
        <dbReference type="SAM" id="MobiDB-lite"/>
    </source>
</evidence>
<dbReference type="InterPro" id="IPR023631">
    <property type="entry name" value="Amidase_dom"/>
</dbReference>
<feature type="region of interest" description="Disordered" evidence="1">
    <location>
        <begin position="49"/>
        <end position="68"/>
    </location>
</feature>
<dbReference type="PROSITE" id="PS51318">
    <property type="entry name" value="TAT"/>
    <property type="match status" value="1"/>
</dbReference>
<comment type="caution">
    <text evidence="3">The sequence shown here is derived from an EMBL/GenBank/DDBJ whole genome shotgun (WGS) entry which is preliminary data.</text>
</comment>
<evidence type="ECO:0000313" key="3">
    <source>
        <dbReference type="EMBL" id="MFC5750602.1"/>
    </source>
</evidence>
<sequence length="548" mass="57762">MSEPLEAAQRPVELADEGPARRRFLAYMGSITAAAATGGAVLATATPATAAEPHPGPLTGPLPGTEDAKVGGDLTELTVAQAAALIRARKLSPVDLVDAYLERIEKHEPTYQAFNTVLADAARKRARELARKSSRNALHGIPLGIKDNYYTDGVKTTANSLIFKDFVPDYDATCVARLKASGGIVLGKTQMGPLATTRATDPYGVVTSVNAWTPGDPRTNPGGSSTGSATAVAGRLVTSSIGTQTGGSITNPANAQNMTGLKPTLGRCSVYGVIPLTYTRDHTGPIARDAVDAAIMLQALAGGDPHDPRTGGLPKVPDYVAATRVPRSGGGRVRPPFPIRLGVLPGYADGTSATAKARAAMLDTLADAGVRIVQVKLPAEWDFLTGSAITTASAAERCETFMEYLRGDVRQFGVSLNSWLRSLFVPGHDYVSWLRLRMLLLEKILFELFKGVDLVVQTSVTPFDLVGCPLIGFPIGFDRNAAGLEVPIGALVGGLPYGEQRLLGLAATYQASTSWHTRRPPEPSAARPLARQERPRVTADEVVAAGLL</sequence>
<accession>A0ABW1A7K6</accession>
<evidence type="ECO:0000259" key="2">
    <source>
        <dbReference type="Pfam" id="PF01425"/>
    </source>
</evidence>
<keyword evidence="4" id="KW-1185">Reference proteome</keyword>
<reference evidence="4" key="1">
    <citation type="journal article" date="2019" name="Int. J. Syst. Evol. Microbiol.">
        <title>The Global Catalogue of Microorganisms (GCM) 10K type strain sequencing project: providing services to taxonomists for standard genome sequencing and annotation.</title>
        <authorList>
            <consortium name="The Broad Institute Genomics Platform"/>
            <consortium name="The Broad Institute Genome Sequencing Center for Infectious Disease"/>
            <person name="Wu L."/>
            <person name="Ma J."/>
        </authorList>
    </citation>
    <scope>NUCLEOTIDE SEQUENCE [LARGE SCALE GENOMIC DNA]</scope>
    <source>
        <strain evidence="4">KCTC 42087</strain>
    </source>
</reference>
<feature type="domain" description="Amidase" evidence="2">
    <location>
        <begin position="95"/>
        <end position="405"/>
    </location>
</feature>
<dbReference type="EMBL" id="JBHSON010000055">
    <property type="protein sequence ID" value="MFC5750602.1"/>
    <property type="molecule type" value="Genomic_DNA"/>
</dbReference>
<dbReference type="RefSeq" id="WP_378286353.1">
    <property type="nucleotide sequence ID" value="NZ_JBHSON010000055.1"/>
</dbReference>
<proteinExistence type="predicted"/>
<gene>
    <name evidence="3" type="ORF">ACFPZN_33675</name>
</gene>
<dbReference type="PANTHER" id="PTHR11895:SF176">
    <property type="entry name" value="AMIDASE AMID-RELATED"/>
    <property type="match status" value="1"/>
</dbReference>
<dbReference type="InterPro" id="IPR006311">
    <property type="entry name" value="TAT_signal"/>
</dbReference>
<dbReference type="Proteomes" id="UP001596074">
    <property type="component" value="Unassembled WGS sequence"/>
</dbReference>
<dbReference type="SUPFAM" id="SSF75304">
    <property type="entry name" value="Amidase signature (AS) enzymes"/>
    <property type="match status" value="1"/>
</dbReference>